<dbReference type="PANTHER" id="PTHR43744">
    <property type="entry name" value="ABC TRANSPORTER PERMEASE PROTEIN MG189-RELATED-RELATED"/>
    <property type="match status" value="1"/>
</dbReference>
<dbReference type="PROSITE" id="PS50928">
    <property type="entry name" value="ABC_TM1"/>
    <property type="match status" value="1"/>
</dbReference>
<dbReference type="EMBL" id="WUBI01000001">
    <property type="protein sequence ID" value="MWV44269.1"/>
    <property type="molecule type" value="Genomic_DNA"/>
</dbReference>
<evidence type="ECO:0000313" key="9">
    <source>
        <dbReference type="EMBL" id="MWV44269.1"/>
    </source>
</evidence>
<keyword evidence="4 7" id="KW-0812">Transmembrane</keyword>
<keyword evidence="5 7" id="KW-1133">Transmembrane helix</keyword>
<dbReference type="InterPro" id="IPR000515">
    <property type="entry name" value="MetI-like"/>
</dbReference>
<dbReference type="Proteomes" id="UP000460318">
    <property type="component" value="Unassembled WGS sequence"/>
</dbReference>
<evidence type="ECO:0000256" key="2">
    <source>
        <dbReference type="ARBA" id="ARBA00022448"/>
    </source>
</evidence>
<reference evidence="9 10" key="1">
    <citation type="submission" date="2019-12" db="EMBL/GenBank/DDBJ databases">
        <title>Paenibacillus sp. nov., an endophytic bacterium isolated from the stem of Dendrobium.</title>
        <authorList>
            <person name="Zhao R."/>
        </authorList>
    </citation>
    <scope>NUCLEOTIDE SEQUENCE [LARGE SCALE GENOMIC DNA]</scope>
    <source>
        <strain evidence="9 10">HJL G12</strain>
    </source>
</reference>
<evidence type="ECO:0000256" key="1">
    <source>
        <dbReference type="ARBA" id="ARBA00004651"/>
    </source>
</evidence>
<dbReference type="AlphaFoldDB" id="A0A7X3LIG9"/>
<dbReference type="CDD" id="cd06261">
    <property type="entry name" value="TM_PBP2"/>
    <property type="match status" value="1"/>
</dbReference>
<comment type="subcellular location">
    <subcellularLocation>
        <location evidence="1 7">Cell membrane</location>
        <topology evidence="1 7">Multi-pass membrane protein</topology>
    </subcellularLocation>
</comment>
<name>A0A7X3LIG9_9BACL</name>
<feature type="transmembrane region" description="Helical" evidence="7">
    <location>
        <begin position="239"/>
        <end position="260"/>
    </location>
</feature>
<dbReference type="GO" id="GO:0055085">
    <property type="term" value="P:transmembrane transport"/>
    <property type="evidence" value="ECO:0007669"/>
    <property type="project" value="InterPro"/>
</dbReference>
<evidence type="ECO:0000256" key="3">
    <source>
        <dbReference type="ARBA" id="ARBA00022475"/>
    </source>
</evidence>
<evidence type="ECO:0000256" key="6">
    <source>
        <dbReference type="ARBA" id="ARBA00023136"/>
    </source>
</evidence>
<feature type="transmembrane region" description="Helical" evidence="7">
    <location>
        <begin position="180"/>
        <end position="202"/>
    </location>
</feature>
<feature type="transmembrane region" description="Helical" evidence="7">
    <location>
        <begin position="9"/>
        <end position="29"/>
    </location>
</feature>
<evidence type="ECO:0000256" key="4">
    <source>
        <dbReference type="ARBA" id="ARBA00022692"/>
    </source>
</evidence>
<comment type="similarity">
    <text evidence="7">Belongs to the binding-protein-dependent transport system permease family.</text>
</comment>
<proteinExistence type="inferred from homology"/>
<evidence type="ECO:0000256" key="5">
    <source>
        <dbReference type="ARBA" id="ARBA00022989"/>
    </source>
</evidence>
<keyword evidence="10" id="KW-1185">Reference proteome</keyword>
<feature type="transmembrane region" description="Helical" evidence="7">
    <location>
        <begin position="72"/>
        <end position="93"/>
    </location>
</feature>
<dbReference type="GO" id="GO:0005886">
    <property type="term" value="C:plasma membrane"/>
    <property type="evidence" value="ECO:0007669"/>
    <property type="project" value="UniProtKB-SubCell"/>
</dbReference>
<keyword evidence="2 7" id="KW-0813">Transport</keyword>
<feature type="domain" description="ABC transmembrane type-1" evidence="8">
    <location>
        <begin position="68"/>
        <end position="260"/>
    </location>
</feature>
<evidence type="ECO:0000259" key="8">
    <source>
        <dbReference type="PROSITE" id="PS50928"/>
    </source>
</evidence>
<dbReference type="RefSeq" id="WP_160497701.1">
    <property type="nucleotide sequence ID" value="NZ_WUBI01000001.1"/>
</dbReference>
<keyword evidence="3" id="KW-1003">Cell membrane</keyword>
<accession>A0A7X3LIG9</accession>
<evidence type="ECO:0000313" key="10">
    <source>
        <dbReference type="Proteomes" id="UP000460318"/>
    </source>
</evidence>
<comment type="caution">
    <text evidence="9">The sequence shown here is derived from an EMBL/GenBank/DDBJ whole genome shotgun (WGS) entry which is preliminary data.</text>
</comment>
<keyword evidence="6 7" id="KW-0472">Membrane</keyword>
<gene>
    <name evidence="9" type="ORF">GRF59_11555</name>
</gene>
<organism evidence="9 10">
    <name type="scientific">Paenibacillus dendrobii</name>
    <dbReference type="NCBI Taxonomy" id="2691084"/>
    <lineage>
        <taxon>Bacteria</taxon>
        <taxon>Bacillati</taxon>
        <taxon>Bacillota</taxon>
        <taxon>Bacilli</taxon>
        <taxon>Bacillales</taxon>
        <taxon>Paenibacillaceae</taxon>
        <taxon>Paenibacillus</taxon>
    </lineage>
</organism>
<sequence>MIKLKRTPLYVFSILAAVIFLYPLLYSFFASLKDNVEIYNNSVFSLPDIWRWNNYKMALVDANISRAILNSFIYAIPGTFLCLVLSLMVAFVLSRYKLRMNGFLYNYFAIGLMIPVFSLMIPISKVVGALHLFNSYPLMIVLYGVFEMPLAIFLITGYMKGISKELDESAIIDGCGPIRMLFRIIAPLTMPAVSTAGILSFFDIYNDLVWNVILVSDQNMNNISMALMSFVGQQGSSQLGPTFAGIMLTIVPTIVVYLLFQERVEKGLSAGAVKE</sequence>
<dbReference type="Gene3D" id="1.10.3720.10">
    <property type="entry name" value="MetI-like"/>
    <property type="match status" value="1"/>
</dbReference>
<dbReference type="PANTHER" id="PTHR43744:SF12">
    <property type="entry name" value="ABC TRANSPORTER PERMEASE PROTEIN MG189-RELATED"/>
    <property type="match status" value="1"/>
</dbReference>
<dbReference type="Pfam" id="PF00528">
    <property type="entry name" value="BPD_transp_1"/>
    <property type="match status" value="1"/>
</dbReference>
<feature type="transmembrane region" description="Helical" evidence="7">
    <location>
        <begin position="136"/>
        <end position="159"/>
    </location>
</feature>
<dbReference type="SUPFAM" id="SSF161098">
    <property type="entry name" value="MetI-like"/>
    <property type="match status" value="1"/>
</dbReference>
<evidence type="ECO:0000256" key="7">
    <source>
        <dbReference type="RuleBase" id="RU363032"/>
    </source>
</evidence>
<dbReference type="InterPro" id="IPR035906">
    <property type="entry name" value="MetI-like_sf"/>
</dbReference>
<feature type="transmembrane region" description="Helical" evidence="7">
    <location>
        <begin position="105"/>
        <end position="124"/>
    </location>
</feature>
<protein>
    <submittedName>
        <fullName evidence="9">ABC transporter permease subunit</fullName>
    </submittedName>
</protein>